<dbReference type="GO" id="GO:0009738">
    <property type="term" value="P:abscisic acid-activated signaling pathway"/>
    <property type="evidence" value="ECO:0007669"/>
    <property type="project" value="UniProtKB-KW"/>
</dbReference>
<evidence type="ECO:0000256" key="10">
    <source>
        <dbReference type="ARBA" id="ARBA00023242"/>
    </source>
</evidence>
<name>A0AAU9RS44_THLAR</name>
<comment type="similarity">
    <text evidence="11">Belongs to the plant CAR protein family.</text>
</comment>
<comment type="caution">
    <text evidence="13">The sequence shown here is derived from an EMBL/GenBank/DDBJ whole genome shotgun (WGS) entry which is preliminary data.</text>
</comment>
<dbReference type="GO" id="GO:0005096">
    <property type="term" value="F:GTPase activator activity"/>
    <property type="evidence" value="ECO:0007669"/>
    <property type="project" value="UniProtKB-KW"/>
</dbReference>
<reference evidence="13 14" key="1">
    <citation type="submission" date="2022-03" db="EMBL/GenBank/DDBJ databases">
        <authorList>
            <person name="Nunn A."/>
            <person name="Chopra R."/>
            <person name="Nunn A."/>
            <person name="Contreras Garrido A."/>
        </authorList>
    </citation>
    <scope>NUCLEOTIDE SEQUENCE [LARGE SCALE GENOMIC DNA]</scope>
</reference>
<dbReference type="Proteomes" id="UP000836841">
    <property type="component" value="Unassembled WGS sequence"/>
</dbReference>
<evidence type="ECO:0000256" key="3">
    <source>
        <dbReference type="ARBA" id="ARBA00022468"/>
    </source>
</evidence>
<dbReference type="Pfam" id="PF00168">
    <property type="entry name" value="C2"/>
    <property type="match status" value="1"/>
</dbReference>
<accession>A0AAU9RS44</accession>
<keyword evidence="9" id="KW-0472">Membrane</keyword>
<dbReference type="InterPro" id="IPR035892">
    <property type="entry name" value="C2_domain_sf"/>
</dbReference>
<comment type="subcellular location">
    <subcellularLocation>
        <location evidence="2">Cell membrane</location>
    </subcellularLocation>
    <subcellularLocation>
        <location evidence="1">Nucleus</location>
    </subcellularLocation>
</comment>
<evidence type="ECO:0000256" key="4">
    <source>
        <dbReference type="ARBA" id="ARBA00022475"/>
    </source>
</evidence>
<dbReference type="PANTHER" id="PTHR45933">
    <property type="entry name" value="PROTEIN C2-DOMAIN ABA-RELATED 4"/>
    <property type="match status" value="1"/>
</dbReference>
<keyword evidence="6" id="KW-0479">Metal-binding</keyword>
<feature type="non-terminal residue" evidence="13">
    <location>
        <position position="1"/>
    </location>
</feature>
<dbReference type="PROSITE" id="PS50004">
    <property type="entry name" value="C2"/>
    <property type="match status" value="1"/>
</dbReference>
<keyword evidence="14" id="KW-1185">Reference proteome</keyword>
<gene>
    <name evidence="13" type="ORF">TAV2_LOCUS8189</name>
</gene>
<sequence>TVKTRVVKISINPEWNDELTLPIKDINDPLVLSVYDKDTFTEDDKMGDAEIDIKPYTECLRKGLQDLSDNTTVKEFNQMRKIA</sequence>
<keyword evidence="8" id="KW-0446">Lipid-binding</keyword>
<evidence type="ECO:0000256" key="2">
    <source>
        <dbReference type="ARBA" id="ARBA00004236"/>
    </source>
</evidence>
<evidence type="ECO:0000256" key="1">
    <source>
        <dbReference type="ARBA" id="ARBA00004123"/>
    </source>
</evidence>
<organism evidence="13 14">
    <name type="scientific">Thlaspi arvense</name>
    <name type="common">Field penny-cress</name>
    <dbReference type="NCBI Taxonomy" id="13288"/>
    <lineage>
        <taxon>Eukaryota</taxon>
        <taxon>Viridiplantae</taxon>
        <taxon>Streptophyta</taxon>
        <taxon>Embryophyta</taxon>
        <taxon>Tracheophyta</taxon>
        <taxon>Spermatophyta</taxon>
        <taxon>Magnoliopsida</taxon>
        <taxon>eudicotyledons</taxon>
        <taxon>Gunneridae</taxon>
        <taxon>Pentapetalae</taxon>
        <taxon>rosids</taxon>
        <taxon>malvids</taxon>
        <taxon>Brassicales</taxon>
        <taxon>Brassicaceae</taxon>
        <taxon>Thlaspideae</taxon>
        <taxon>Thlaspi</taxon>
    </lineage>
</organism>
<evidence type="ECO:0000256" key="8">
    <source>
        <dbReference type="ARBA" id="ARBA00023121"/>
    </source>
</evidence>
<dbReference type="AlphaFoldDB" id="A0AAU9RS44"/>
<dbReference type="PANTHER" id="PTHR45933:SF12">
    <property type="entry name" value="PROTEIN C2-DOMAIN ABA-RELATED 9"/>
    <property type="match status" value="1"/>
</dbReference>
<evidence type="ECO:0000256" key="6">
    <source>
        <dbReference type="ARBA" id="ARBA00022723"/>
    </source>
</evidence>
<keyword evidence="10" id="KW-0539">Nucleus</keyword>
<evidence type="ECO:0000313" key="13">
    <source>
        <dbReference type="EMBL" id="CAH2049003.1"/>
    </source>
</evidence>
<dbReference type="GO" id="GO:0008289">
    <property type="term" value="F:lipid binding"/>
    <property type="evidence" value="ECO:0007669"/>
    <property type="project" value="UniProtKB-KW"/>
</dbReference>
<evidence type="ECO:0000313" key="14">
    <source>
        <dbReference type="Proteomes" id="UP000836841"/>
    </source>
</evidence>
<dbReference type="InterPro" id="IPR044562">
    <property type="entry name" value="CAR1-11"/>
</dbReference>
<dbReference type="SUPFAM" id="SSF49562">
    <property type="entry name" value="C2 domain (Calcium/lipid-binding domain, CaLB)"/>
    <property type="match status" value="1"/>
</dbReference>
<dbReference type="GO" id="GO:0005886">
    <property type="term" value="C:plasma membrane"/>
    <property type="evidence" value="ECO:0007669"/>
    <property type="project" value="UniProtKB-SubCell"/>
</dbReference>
<evidence type="ECO:0000256" key="11">
    <source>
        <dbReference type="ARBA" id="ARBA00024037"/>
    </source>
</evidence>
<protein>
    <recommendedName>
        <fullName evidence="12">C2 domain-containing protein</fullName>
    </recommendedName>
</protein>
<dbReference type="GO" id="GO:0046872">
    <property type="term" value="F:metal ion binding"/>
    <property type="evidence" value="ECO:0007669"/>
    <property type="project" value="UniProtKB-KW"/>
</dbReference>
<dbReference type="EMBL" id="CAJVSB020000253">
    <property type="protein sequence ID" value="CAH2049003.1"/>
    <property type="molecule type" value="Genomic_DNA"/>
</dbReference>
<dbReference type="Gene3D" id="2.60.40.150">
    <property type="entry name" value="C2 domain"/>
    <property type="match status" value="1"/>
</dbReference>
<evidence type="ECO:0000256" key="5">
    <source>
        <dbReference type="ARBA" id="ARBA00022682"/>
    </source>
</evidence>
<keyword evidence="7" id="KW-0106">Calcium</keyword>
<evidence type="ECO:0000259" key="12">
    <source>
        <dbReference type="PROSITE" id="PS50004"/>
    </source>
</evidence>
<evidence type="ECO:0000256" key="9">
    <source>
        <dbReference type="ARBA" id="ARBA00023136"/>
    </source>
</evidence>
<evidence type="ECO:0000256" key="7">
    <source>
        <dbReference type="ARBA" id="ARBA00022837"/>
    </source>
</evidence>
<feature type="domain" description="C2" evidence="12">
    <location>
        <begin position="1"/>
        <end position="69"/>
    </location>
</feature>
<dbReference type="InterPro" id="IPR000008">
    <property type="entry name" value="C2_dom"/>
</dbReference>
<keyword evidence="4" id="KW-1003">Cell membrane</keyword>
<proteinExistence type="inferred from homology"/>
<dbReference type="GO" id="GO:0005634">
    <property type="term" value="C:nucleus"/>
    <property type="evidence" value="ECO:0007669"/>
    <property type="project" value="UniProtKB-SubCell"/>
</dbReference>
<keyword evidence="5" id="KW-0938">Abscisic acid signaling pathway</keyword>
<keyword evidence="3" id="KW-0343">GTPase activation</keyword>